<feature type="chain" id="PRO_5034296756" evidence="4">
    <location>
        <begin position="21"/>
        <end position="458"/>
    </location>
</feature>
<reference evidence="7" key="1">
    <citation type="submission" date="2019-06" db="EMBL/GenBank/DDBJ databases">
        <title>Complete genome sequence of Methylogaea oryzae strain JCM16910.</title>
        <authorList>
            <person name="Asakawa S."/>
        </authorList>
    </citation>
    <scope>NUCLEOTIDE SEQUENCE</scope>
    <source>
        <strain evidence="7">E10</strain>
    </source>
</reference>
<evidence type="ECO:0000259" key="5">
    <source>
        <dbReference type="Pfam" id="PF00675"/>
    </source>
</evidence>
<sequence>MKTSVKIAGLMLGLPLLASAAQFDVREFKLDNGLKVLVKEDHRAPVVVSQVWYKVGSSYEHDGITGISHMLEHMMFKGTDQHPAGEFSRIISANGGRENAFTGDDYTAYFQSLEKSRLEVSFELEADRMRHLKLDQGEFAKEREVVLEERRMRTDDQPRAKTSEQFMAMAFSNGPYKNPVIGWPEDIKGYQLGDLQNWYGLWYAPNNATVVVVGDVQPEAVFALAQKHFGGLAPSQLPELKARTEMDQAGLRRMTVKRPAKLPFLVMGYKVPVLKGAAEEWEPYALEVLSGILDGGNGARLASRLVRGKQIAAETGVGYDLYSRLPTLFTLEAVPVQGRTTAELEKALRDEIRQLQDKPVAEEEMARVKAQVVAHKVYEQDSGFYQAMQLGMLETVGLGWPKAEEYLNKVKAVTAEQVQAVARKYLVEDRLSIAYLDPLPIADNKSVSETLPEGGHVR</sequence>
<feature type="domain" description="Peptidase M16 C-terminal" evidence="6">
    <location>
        <begin position="193"/>
        <end position="371"/>
    </location>
</feature>
<dbReference type="GO" id="GO:0006508">
    <property type="term" value="P:proteolysis"/>
    <property type="evidence" value="ECO:0007669"/>
    <property type="project" value="UniProtKB-KW"/>
</dbReference>
<dbReference type="AlphaFoldDB" id="A0A8D5AGX7"/>
<dbReference type="Pfam" id="PF05193">
    <property type="entry name" value="Peptidase_M16_C"/>
    <property type="match status" value="1"/>
</dbReference>
<evidence type="ECO:0000259" key="6">
    <source>
        <dbReference type="Pfam" id="PF05193"/>
    </source>
</evidence>
<dbReference type="EMBL" id="AP019782">
    <property type="protein sequence ID" value="BBL69671.1"/>
    <property type="molecule type" value="Genomic_DNA"/>
</dbReference>
<dbReference type="RefSeq" id="WP_221047999.1">
    <property type="nucleotide sequence ID" value="NZ_AP019782.1"/>
</dbReference>
<evidence type="ECO:0000256" key="4">
    <source>
        <dbReference type="SAM" id="SignalP"/>
    </source>
</evidence>
<dbReference type="KEGG" id="moz:MoryE10_02770"/>
<dbReference type="GO" id="GO:0004222">
    <property type="term" value="F:metalloendopeptidase activity"/>
    <property type="evidence" value="ECO:0007669"/>
    <property type="project" value="InterPro"/>
</dbReference>
<evidence type="ECO:0000256" key="3">
    <source>
        <dbReference type="RuleBase" id="RU004447"/>
    </source>
</evidence>
<organism evidence="7 8">
    <name type="scientific">Methylogaea oryzae</name>
    <dbReference type="NCBI Taxonomy" id="1295382"/>
    <lineage>
        <taxon>Bacteria</taxon>
        <taxon>Pseudomonadati</taxon>
        <taxon>Pseudomonadota</taxon>
        <taxon>Gammaproteobacteria</taxon>
        <taxon>Methylococcales</taxon>
        <taxon>Methylococcaceae</taxon>
        <taxon>Methylogaea</taxon>
    </lineage>
</organism>
<feature type="domain" description="Peptidase M16 N-terminal" evidence="5">
    <location>
        <begin position="35"/>
        <end position="181"/>
    </location>
</feature>
<gene>
    <name evidence="7" type="ORF">MoryE10_02770</name>
</gene>
<dbReference type="InterPro" id="IPR011765">
    <property type="entry name" value="Pept_M16_N"/>
</dbReference>
<dbReference type="InterPro" id="IPR007863">
    <property type="entry name" value="Peptidase_M16_C"/>
</dbReference>
<dbReference type="GO" id="GO:0046872">
    <property type="term" value="F:metal ion binding"/>
    <property type="evidence" value="ECO:0007669"/>
    <property type="project" value="UniProtKB-KW"/>
</dbReference>
<evidence type="ECO:0000256" key="1">
    <source>
        <dbReference type="ARBA" id="ARBA00007261"/>
    </source>
</evidence>
<keyword evidence="4" id="KW-0732">Signal</keyword>
<accession>A0A8D5AGX7</accession>
<keyword evidence="8" id="KW-1185">Reference proteome</keyword>
<keyword evidence="7" id="KW-0378">Hydrolase</keyword>
<keyword evidence="2" id="KW-0479">Metal-binding</keyword>
<comment type="similarity">
    <text evidence="1 3">Belongs to the peptidase M16 family.</text>
</comment>
<dbReference type="PROSITE" id="PS00143">
    <property type="entry name" value="INSULINASE"/>
    <property type="match status" value="1"/>
</dbReference>
<dbReference type="Pfam" id="PF00675">
    <property type="entry name" value="Peptidase_M16"/>
    <property type="match status" value="1"/>
</dbReference>
<evidence type="ECO:0000313" key="8">
    <source>
        <dbReference type="Proteomes" id="UP000824988"/>
    </source>
</evidence>
<dbReference type="Proteomes" id="UP000824988">
    <property type="component" value="Chromosome"/>
</dbReference>
<dbReference type="InterPro" id="IPR001431">
    <property type="entry name" value="Pept_M16_Zn_BS"/>
</dbReference>
<dbReference type="InterPro" id="IPR050626">
    <property type="entry name" value="Peptidase_M16"/>
</dbReference>
<evidence type="ECO:0000313" key="7">
    <source>
        <dbReference type="EMBL" id="BBL69671.1"/>
    </source>
</evidence>
<protein>
    <submittedName>
        <fullName evidence="7">Zinc protease</fullName>
    </submittedName>
</protein>
<feature type="signal peptide" evidence="4">
    <location>
        <begin position="1"/>
        <end position="20"/>
    </location>
</feature>
<keyword evidence="7" id="KW-0645">Protease</keyword>
<dbReference type="PANTHER" id="PTHR43690">
    <property type="entry name" value="NARDILYSIN"/>
    <property type="match status" value="1"/>
</dbReference>
<proteinExistence type="inferred from homology"/>
<dbReference type="PANTHER" id="PTHR43690:SF17">
    <property type="entry name" value="PROTEIN YHJJ"/>
    <property type="match status" value="1"/>
</dbReference>
<evidence type="ECO:0000256" key="2">
    <source>
        <dbReference type="ARBA" id="ARBA00022723"/>
    </source>
</evidence>
<name>A0A8D5AGX7_9GAMM</name>